<sequence length="95" mass="10383">MEITSSANTIDITGNIKSISDFSQIKSLVDGVVADHKSITINIVDSLSITSSVIGYFNKLVLKDKINIDMRVGNEQLLNLIDDLNLTSVFKARKA</sequence>
<dbReference type="EMBL" id="AUPZ01000010">
    <property type="protein sequence ID" value="EQB39166.1"/>
    <property type="molecule type" value="Genomic_DNA"/>
</dbReference>
<keyword evidence="2" id="KW-1185">Reference proteome</keyword>
<reference evidence="1 2" key="1">
    <citation type="submission" date="2013-07" db="EMBL/GenBank/DDBJ databases">
        <title>Sulfurimonas hongkongensis AST-10 Genome Sequencing.</title>
        <authorList>
            <person name="Cai L."/>
            <person name="Zhang T."/>
        </authorList>
    </citation>
    <scope>NUCLEOTIDE SEQUENCE [LARGE SCALE GENOMIC DNA]</scope>
    <source>
        <strain evidence="1 2">AST-10</strain>
    </source>
</reference>
<dbReference type="OrthoDB" id="9810133at2"/>
<dbReference type="STRING" id="1172190.M947_08405"/>
<accession>T0JM67</accession>
<name>T0JM67_9BACT</name>
<evidence type="ECO:0000313" key="1">
    <source>
        <dbReference type="EMBL" id="EQB39166.1"/>
    </source>
</evidence>
<dbReference type="Proteomes" id="UP000015520">
    <property type="component" value="Unassembled WGS sequence"/>
</dbReference>
<organism evidence="1 2">
    <name type="scientific">Sulfurimonas hongkongensis</name>
    <dbReference type="NCBI Taxonomy" id="1172190"/>
    <lineage>
        <taxon>Bacteria</taxon>
        <taxon>Pseudomonadati</taxon>
        <taxon>Campylobacterota</taxon>
        <taxon>Epsilonproteobacteria</taxon>
        <taxon>Campylobacterales</taxon>
        <taxon>Sulfurimonadaceae</taxon>
        <taxon>Sulfurimonas</taxon>
    </lineage>
</organism>
<dbReference type="eggNOG" id="ENOG5033B2U">
    <property type="taxonomic scope" value="Bacteria"/>
</dbReference>
<comment type="caution">
    <text evidence="1">The sequence shown here is derived from an EMBL/GenBank/DDBJ whole genome shotgun (WGS) entry which is preliminary data.</text>
</comment>
<gene>
    <name evidence="1" type="ORF">M947_08405</name>
</gene>
<dbReference type="AlphaFoldDB" id="T0JM67"/>
<protein>
    <recommendedName>
        <fullName evidence="3">STAS domain-containing protein</fullName>
    </recommendedName>
</protein>
<dbReference type="PATRIC" id="fig|1172190.3.peg.1618"/>
<proteinExistence type="predicted"/>
<evidence type="ECO:0008006" key="3">
    <source>
        <dbReference type="Google" id="ProtNLM"/>
    </source>
</evidence>
<evidence type="ECO:0000313" key="2">
    <source>
        <dbReference type="Proteomes" id="UP000015520"/>
    </source>
</evidence>
<dbReference type="RefSeq" id="WP_021287931.1">
    <property type="nucleotide sequence ID" value="NZ_AUPZ01000010.1"/>
</dbReference>